<organism evidence="1 2">
    <name type="scientific">Cutibacterium equinum</name>
    <dbReference type="NCBI Taxonomy" id="3016342"/>
    <lineage>
        <taxon>Bacteria</taxon>
        <taxon>Bacillati</taxon>
        <taxon>Actinomycetota</taxon>
        <taxon>Actinomycetes</taxon>
        <taxon>Propionibacteriales</taxon>
        <taxon>Propionibacteriaceae</taxon>
        <taxon>Cutibacterium</taxon>
    </lineage>
</organism>
<protein>
    <submittedName>
        <fullName evidence="1">Uncharacterized protein</fullName>
    </submittedName>
</protein>
<dbReference type="EMBL" id="CP115668">
    <property type="protein sequence ID" value="WCC80442.1"/>
    <property type="molecule type" value="Genomic_DNA"/>
</dbReference>
<dbReference type="Proteomes" id="UP001212097">
    <property type="component" value="Chromosome"/>
</dbReference>
<sequence>MPPAARARQNHRKTATVTLPITSTTAFLKPGNPSITTISTLLRKAGAYWFSQAVNTAFKRPSMITSNHNKPV</sequence>
<accession>A0ABY7R106</accession>
<dbReference type="RefSeq" id="WP_271418623.1">
    <property type="nucleotide sequence ID" value="NZ_CP115668.1"/>
</dbReference>
<reference evidence="1 2" key="1">
    <citation type="submission" date="2023-01" db="EMBL/GenBank/DDBJ databases">
        <authorList>
            <person name="Lee S.H."/>
            <person name="Jung H.S."/>
            <person name="Yun J.U."/>
        </authorList>
    </citation>
    <scope>NUCLEOTIDE SEQUENCE [LARGE SCALE GENOMIC DNA]</scope>
    <source>
        <strain evidence="1 2">CBA3108</strain>
    </source>
</reference>
<reference evidence="1 2" key="2">
    <citation type="submission" date="2023-06" db="EMBL/GenBank/DDBJ databases">
        <title>The Gram-positive Non-spore-bearing Anaerobic Bacilli of Human Feces.</title>
        <authorList>
            <person name="Eggerth A.H."/>
        </authorList>
    </citation>
    <scope>NUCLEOTIDE SEQUENCE [LARGE SCALE GENOMIC DNA]</scope>
    <source>
        <strain evidence="1 2">CBA3108</strain>
    </source>
</reference>
<evidence type="ECO:0000313" key="1">
    <source>
        <dbReference type="EMBL" id="WCC80442.1"/>
    </source>
</evidence>
<evidence type="ECO:0000313" key="2">
    <source>
        <dbReference type="Proteomes" id="UP001212097"/>
    </source>
</evidence>
<gene>
    <name evidence="1" type="ORF">O6R08_02655</name>
</gene>
<proteinExistence type="predicted"/>
<name>A0ABY7R106_9ACTN</name>
<keyword evidence="2" id="KW-1185">Reference proteome</keyword>